<evidence type="ECO:0000313" key="1">
    <source>
        <dbReference type="EMBL" id="KKN38606.1"/>
    </source>
</evidence>
<gene>
    <name evidence="1" type="ORF">LCGC14_0751820</name>
</gene>
<proteinExistence type="predicted"/>
<name>A0A0F9SNV8_9ZZZZ</name>
<sequence length="55" mass="6366">MNRRKQGIDIVKMRIKKAKAKLAPKNKPKYISKAKRAKLESESVENVVVEREELS</sequence>
<accession>A0A0F9SNV8</accession>
<protein>
    <recommendedName>
        <fullName evidence="2">DUF2986 domain-containing protein</fullName>
    </recommendedName>
</protein>
<dbReference type="EMBL" id="LAZR01001817">
    <property type="protein sequence ID" value="KKN38606.1"/>
    <property type="molecule type" value="Genomic_DNA"/>
</dbReference>
<reference evidence="1" key="1">
    <citation type="journal article" date="2015" name="Nature">
        <title>Complex archaea that bridge the gap between prokaryotes and eukaryotes.</title>
        <authorList>
            <person name="Spang A."/>
            <person name="Saw J.H."/>
            <person name="Jorgensen S.L."/>
            <person name="Zaremba-Niedzwiedzka K."/>
            <person name="Martijn J."/>
            <person name="Lind A.E."/>
            <person name="van Eijk R."/>
            <person name="Schleper C."/>
            <person name="Guy L."/>
            <person name="Ettema T.J."/>
        </authorList>
    </citation>
    <scope>NUCLEOTIDE SEQUENCE</scope>
</reference>
<comment type="caution">
    <text evidence="1">The sequence shown here is derived from an EMBL/GenBank/DDBJ whole genome shotgun (WGS) entry which is preliminary data.</text>
</comment>
<evidence type="ECO:0008006" key="2">
    <source>
        <dbReference type="Google" id="ProtNLM"/>
    </source>
</evidence>
<dbReference type="InterPro" id="IPR021677">
    <property type="entry name" value="DUF2986"/>
</dbReference>
<organism evidence="1">
    <name type="scientific">marine sediment metagenome</name>
    <dbReference type="NCBI Taxonomy" id="412755"/>
    <lineage>
        <taxon>unclassified sequences</taxon>
        <taxon>metagenomes</taxon>
        <taxon>ecological metagenomes</taxon>
    </lineage>
</organism>
<dbReference type="Pfam" id="PF11661">
    <property type="entry name" value="DUF2986"/>
    <property type="match status" value="1"/>
</dbReference>
<dbReference type="AlphaFoldDB" id="A0A0F9SNV8"/>